<proteinExistence type="predicted"/>
<gene>
    <name evidence="2" type="ORF">COHA_002139</name>
</gene>
<comment type="caution">
    <text evidence="2">The sequence shown here is derived from an EMBL/GenBank/DDBJ whole genome shotgun (WGS) entry which is preliminary data.</text>
</comment>
<organism evidence="2 3">
    <name type="scientific">Chlorella ohadii</name>
    <dbReference type="NCBI Taxonomy" id="2649997"/>
    <lineage>
        <taxon>Eukaryota</taxon>
        <taxon>Viridiplantae</taxon>
        <taxon>Chlorophyta</taxon>
        <taxon>core chlorophytes</taxon>
        <taxon>Trebouxiophyceae</taxon>
        <taxon>Chlorellales</taxon>
        <taxon>Chlorellaceae</taxon>
        <taxon>Chlorella clade</taxon>
        <taxon>Chlorella</taxon>
    </lineage>
</organism>
<keyword evidence="3" id="KW-1185">Reference proteome</keyword>
<dbReference type="InterPro" id="IPR011050">
    <property type="entry name" value="Pectin_lyase_fold/virulence"/>
</dbReference>
<name>A0AAD5H582_9CHLO</name>
<dbReference type="SUPFAM" id="SSF51126">
    <property type="entry name" value="Pectin lyase-like"/>
    <property type="match status" value="1"/>
</dbReference>
<dbReference type="AlphaFoldDB" id="A0AAD5H582"/>
<evidence type="ECO:0000313" key="2">
    <source>
        <dbReference type="EMBL" id="KAI7844341.1"/>
    </source>
</evidence>
<dbReference type="EMBL" id="JADXDR010000032">
    <property type="protein sequence ID" value="KAI7844341.1"/>
    <property type="molecule type" value="Genomic_DNA"/>
</dbReference>
<sequence length="495" mass="53280">MRRAKQQKQQPQQQRHQRLSLLDLDDACLSIIVSKLGLTRRTVMTVSKRLKSLAEAAVHSYQQEGQSVMDAVELAQPGDTLHLLPVRFKEALLLRKPLHLTCDSGRASILSPARFAVMVTAGGCVLENLVFKSHQIDEGSFYLIEQGPACRYIQLQDCEVLQGSFVGINETASENTRMVLRRCLLHVGLSAMKGRLEVEDTSVKCSGDSLFATADATVALRRCSFIDFQEAVTIESRTAVVEHCDFVAFDRGPLVVSCGHHSDDVFPDDHEDINSKLLYLEDAPFDFPVLMCNHAPDAATGTSANEEQRAAVQAGGLVEGHVVLWGNTAFESRSNENITAQQEEVRREARQIMQQMHNAVAAAEWGEGGDEPDLSIGNSVEDPLSMDEGEFDDEDGVDWDGQDGWDDWGSQSDSEWEELPPGEAGDVVDLVSDDSYTTSSSSGGSSGSEGGSEGGSLGGSEGGSEPSSSSDGGEGGQRQGSEQEESSSSGGSSQG</sequence>
<evidence type="ECO:0000313" key="3">
    <source>
        <dbReference type="Proteomes" id="UP001205105"/>
    </source>
</evidence>
<feature type="compositionally biased region" description="Acidic residues" evidence="1">
    <location>
        <begin position="384"/>
        <end position="406"/>
    </location>
</feature>
<accession>A0AAD5H582</accession>
<evidence type="ECO:0000256" key="1">
    <source>
        <dbReference type="SAM" id="MobiDB-lite"/>
    </source>
</evidence>
<feature type="compositionally biased region" description="Gly residues" evidence="1">
    <location>
        <begin position="444"/>
        <end position="462"/>
    </location>
</feature>
<protein>
    <submittedName>
        <fullName evidence="2">Uncharacterized protein</fullName>
    </submittedName>
</protein>
<dbReference type="Proteomes" id="UP001205105">
    <property type="component" value="Unassembled WGS sequence"/>
</dbReference>
<feature type="compositionally biased region" description="Low complexity" evidence="1">
    <location>
        <begin position="486"/>
        <end position="495"/>
    </location>
</feature>
<reference evidence="2" key="1">
    <citation type="submission" date="2020-11" db="EMBL/GenBank/DDBJ databases">
        <title>Chlorella ohadii genome sequencing and assembly.</title>
        <authorList>
            <person name="Murik O."/>
            <person name="Treves H."/>
            <person name="Kedem I."/>
            <person name="Shotland Y."/>
            <person name="Kaplan A."/>
        </authorList>
    </citation>
    <scope>NUCLEOTIDE SEQUENCE</scope>
    <source>
        <strain evidence="2">1</strain>
    </source>
</reference>
<feature type="region of interest" description="Disordered" evidence="1">
    <location>
        <begin position="366"/>
        <end position="495"/>
    </location>
</feature>